<dbReference type="EMBL" id="MU118110">
    <property type="protein sequence ID" value="KAF9644978.1"/>
    <property type="molecule type" value="Genomic_DNA"/>
</dbReference>
<sequence>MIIDSKVRSPTPQLDYLDALPSGYNSPALEPQSSQVDLLAQRRMSIAGSPSLAFISVDVSQNNHAASRQLSAPHIDSRDLPSDQGPSVQPPAPKPSKPPLGLKLYPWLTRKESSPPREAPNDMIECSYPTNDCTEILPKNMVIWRKHLTRKHGLVKDSIPQTCQWPGCGMIMGGRSLNRHVLMNHMDFKPSCPHCKVRRRYDHLERHISKCSANPAREVDEN</sequence>
<evidence type="ECO:0000313" key="2">
    <source>
        <dbReference type="Proteomes" id="UP000886501"/>
    </source>
</evidence>
<gene>
    <name evidence="1" type="ORF">BDM02DRAFT_811251</name>
</gene>
<proteinExistence type="predicted"/>
<keyword evidence="2" id="KW-1185">Reference proteome</keyword>
<reference evidence="1" key="2">
    <citation type="journal article" date="2020" name="Nat. Commun.">
        <title>Large-scale genome sequencing of mycorrhizal fungi provides insights into the early evolution of symbiotic traits.</title>
        <authorList>
            <person name="Miyauchi S."/>
            <person name="Kiss E."/>
            <person name="Kuo A."/>
            <person name="Drula E."/>
            <person name="Kohler A."/>
            <person name="Sanchez-Garcia M."/>
            <person name="Morin E."/>
            <person name="Andreopoulos B."/>
            <person name="Barry K.W."/>
            <person name="Bonito G."/>
            <person name="Buee M."/>
            <person name="Carver A."/>
            <person name="Chen C."/>
            <person name="Cichocki N."/>
            <person name="Clum A."/>
            <person name="Culley D."/>
            <person name="Crous P.W."/>
            <person name="Fauchery L."/>
            <person name="Girlanda M."/>
            <person name="Hayes R.D."/>
            <person name="Keri Z."/>
            <person name="LaButti K."/>
            <person name="Lipzen A."/>
            <person name="Lombard V."/>
            <person name="Magnuson J."/>
            <person name="Maillard F."/>
            <person name="Murat C."/>
            <person name="Nolan M."/>
            <person name="Ohm R.A."/>
            <person name="Pangilinan J."/>
            <person name="Pereira M.F."/>
            <person name="Perotto S."/>
            <person name="Peter M."/>
            <person name="Pfister S."/>
            <person name="Riley R."/>
            <person name="Sitrit Y."/>
            <person name="Stielow J.B."/>
            <person name="Szollosi G."/>
            <person name="Zifcakova L."/>
            <person name="Stursova M."/>
            <person name="Spatafora J.W."/>
            <person name="Tedersoo L."/>
            <person name="Vaario L.M."/>
            <person name="Yamada A."/>
            <person name="Yan M."/>
            <person name="Wang P."/>
            <person name="Xu J."/>
            <person name="Bruns T."/>
            <person name="Baldrian P."/>
            <person name="Vilgalys R."/>
            <person name="Dunand C."/>
            <person name="Henrissat B."/>
            <person name="Grigoriev I.V."/>
            <person name="Hibbett D."/>
            <person name="Nagy L.G."/>
            <person name="Martin F.M."/>
        </authorList>
    </citation>
    <scope>NUCLEOTIDE SEQUENCE</scope>
    <source>
        <strain evidence="1">P2</strain>
    </source>
</reference>
<organism evidence="1 2">
    <name type="scientific">Thelephora ganbajun</name>
    <name type="common">Ganba fungus</name>
    <dbReference type="NCBI Taxonomy" id="370292"/>
    <lineage>
        <taxon>Eukaryota</taxon>
        <taxon>Fungi</taxon>
        <taxon>Dikarya</taxon>
        <taxon>Basidiomycota</taxon>
        <taxon>Agaricomycotina</taxon>
        <taxon>Agaricomycetes</taxon>
        <taxon>Thelephorales</taxon>
        <taxon>Thelephoraceae</taxon>
        <taxon>Thelephora</taxon>
    </lineage>
</organism>
<name>A0ACB6Z6P5_THEGA</name>
<protein>
    <submittedName>
        <fullName evidence="1">Uncharacterized protein</fullName>
    </submittedName>
</protein>
<evidence type="ECO:0000313" key="1">
    <source>
        <dbReference type="EMBL" id="KAF9644978.1"/>
    </source>
</evidence>
<comment type="caution">
    <text evidence="1">The sequence shown here is derived from an EMBL/GenBank/DDBJ whole genome shotgun (WGS) entry which is preliminary data.</text>
</comment>
<reference evidence="1" key="1">
    <citation type="submission" date="2019-10" db="EMBL/GenBank/DDBJ databases">
        <authorList>
            <consortium name="DOE Joint Genome Institute"/>
            <person name="Kuo A."/>
            <person name="Miyauchi S."/>
            <person name="Kiss E."/>
            <person name="Drula E."/>
            <person name="Kohler A."/>
            <person name="Sanchez-Garcia M."/>
            <person name="Andreopoulos B."/>
            <person name="Barry K.W."/>
            <person name="Bonito G."/>
            <person name="Buee M."/>
            <person name="Carver A."/>
            <person name="Chen C."/>
            <person name="Cichocki N."/>
            <person name="Clum A."/>
            <person name="Culley D."/>
            <person name="Crous P.W."/>
            <person name="Fauchery L."/>
            <person name="Girlanda M."/>
            <person name="Hayes R."/>
            <person name="Keri Z."/>
            <person name="Labutti K."/>
            <person name="Lipzen A."/>
            <person name="Lombard V."/>
            <person name="Magnuson J."/>
            <person name="Maillard F."/>
            <person name="Morin E."/>
            <person name="Murat C."/>
            <person name="Nolan M."/>
            <person name="Ohm R."/>
            <person name="Pangilinan J."/>
            <person name="Pereira M."/>
            <person name="Perotto S."/>
            <person name="Peter M."/>
            <person name="Riley R."/>
            <person name="Sitrit Y."/>
            <person name="Stielow B."/>
            <person name="Szollosi G."/>
            <person name="Zifcakova L."/>
            <person name="Stursova M."/>
            <person name="Spatafora J.W."/>
            <person name="Tedersoo L."/>
            <person name="Vaario L.-M."/>
            <person name="Yamada A."/>
            <person name="Yan M."/>
            <person name="Wang P."/>
            <person name="Xu J."/>
            <person name="Bruns T."/>
            <person name="Baldrian P."/>
            <person name="Vilgalys R."/>
            <person name="Henrissat B."/>
            <person name="Grigoriev I.V."/>
            <person name="Hibbett D."/>
            <person name="Nagy L.G."/>
            <person name="Martin F.M."/>
        </authorList>
    </citation>
    <scope>NUCLEOTIDE SEQUENCE</scope>
    <source>
        <strain evidence="1">P2</strain>
    </source>
</reference>
<dbReference type="Proteomes" id="UP000886501">
    <property type="component" value="Unassembled WGS sequence"/>
</dbReference>
<accession>A0ACB6Z6P5</accession>